<evidence type="ECO:0000256" key="1">
    <source>
        <dbReference type="ARBA" id="ARBA00004571"/>
    </source>
</evidence>
<keyword evidence="13 14" id="KW-0998">Cell outer membrane</keyword>
<dbReference type="Pfam" id="PF00593">
    <property type="entry name" value="TonB_dep_Rec_b-barrel"/>
    <property type="match status" value="1"/>
</dbReference>
<gene>
    <name evidence="20" type="ORF">CLV44_10278</name>
</gene>
<dbReference type="GO" id="GO:0038023">
    <property type="term" value="F:signaling receptor activity"/>
    <property type="evidence" value="ECO:0007669"/>
    <property type="project" value="InterPro"/>
</dbReference>
<dbReference type="PANTHER" id="PTHR32552">
    <property type="entry name" value="FERRICHROME IRON RECEPTOR-RELATED"/>
    <property type="match status" value="1"/>
</dbReference>
<name>A0A2P8F358_9GAMM</name>
<feature type="chain" id="PRO_5015183407" evidence="17">
    <location>
        <begin position="42"/>
        <end position="732"/>
    </location>
</feature>
<evidence type="ECO:0000256" key="13">
    <source>
        <dbReference type="ARBA" id="ARBA00023237"/>
    </source>
</evidence>
<evidence type="ECO:0000256" key="12">
    <source>
        <dbReference type="ARBA" id="ARBA00023170"/>
    </source>
</evidence>
<dbReference type="FunFam" id="2.170.130.10:FF:000010">
    <property type="entry name" value="Ferripyoverdine receptor"/>
    <property type="match status" value="1"/>
</dbReference>
<dbReference type="GO" id="GO:0015891">
    <property type="term" value="P:siderophore transport"/>
    <property type="evidence" value="ECO:0007669"/>
    <property type="project" value="InterPro"/>
</dbReference>
<evidence type="ECO:0000256" key="11">
    <source>
        <dbReference type="ARBA" id="ARBA00023136"/>
    </source>
</evidence>
<accession>A0A2P8F358</accession>
<dbReference type="InterPro" id="IPR012910">
    <property type="entry name" value="Plug_dom"/>
</dbReference>
<evidence type="ECO:0000256" key="5">
    <source>
        <dbReference type="ARBA" id="ARBA00022496"/>
    </source>
</evidence>
<evidence type="ECO:0000256" key="14">
    <source>
        <dbReference type="PROSITE-ProRule" id="PRU01360"/>
    </source>
</evidence>
<dbReference type="Proteomes" id="UP000242133">
    <property type="component" value="Unassembled WGS sequence"/>
</dbReference>
<keyword evidence="5" id="KW-0410">Iron transport</keyword>
<keyword evidence="11 14" id="KW-0472">Membrane</keyword>
<dbReference type="InterPro" id="IPR037066">
    <property type="entry name" value="Plug_dom_sf"/>
</dbReference>
<comment type="similarity">
    <text evidence="2 14 16">Belongs to the TonB-dependent receptor family.</text>
</comment>
<keyword evidence="21" id="KW-1185">Reference proteome</keyword>
<keyword evidence="4 14" id="KW-1134">Transmembrane beta strand</keyword>
<dbReference type="GO" id="GO:0009279">
    <property type="term" value="C:cell outer membrane"/>
    <property type="evidence" value="ECO:0007669"/>
    <property type="project" value="UniProtKB-SubCell"/>
</dbReference>
<evidence type="ECO:0000313" key="20">
    <source>
        <dbReference type="EMBL" id="PSL16155.1"/>
    </source>
</evidence>
<keyword evidence="12 20" id="KW-0675">Receptor</keyword>
<keyword evidence="6 14" id="KW-0812">Transmembrane</keyword>
<dbReference type="AlphaFoldDB" id="A0A2P8F358"/>
<keyword evidence="9" id="KW-0406">Ion transport</keyword>
<feature type="domain" description="TonB-dependent receptor-like beta-barrel" evidence="18">
    <location>
        <begin position="258"/>
        <end position="701"/>
    </location>
</feature>
<protein>
    <submittedName>
        <fullName evidence="20">Outer membrane receptor for ferric coprogen and ferric-rhodotorulic acid</fullName>
    </submittedName>
</protein>
<keyword evidence="3 14" id="KW-0813">Transport</keyword>
<dbReference type="InterPro" id="IPR010917">
    <property type="entry name" value="TonB_rcpt_CS"/>
</dbReference>
<comment type="caution">
    <text evidence="20">The sequence shown here is derived from an EMBL/GenBank/DDBJ whole genome shotgun (WGS) entry which is preliminary data.</text>
</comment>
<dbReference type="GO" id="GO:0015344">
    <property type="term" value="F:siderophore uptake transmembrane transporter activity"/>
    <property type="evidence" value="ECO:0007669"/>
    <property type="project" value="TreeGrafter"/>
</dbReference>
<dbReference type="Gene3D" id="2.170.130.10">
    <property type="entry name" value="TonB-dependent receptor, plug domain"/>
    <property type="match status" value="1"/>
</dbReference>
<evidence type="ECO:0000256" key="17">
    <source>
        <dbReference type="SAM" id="SignalP"/>
    </source>
</evidence>
<dbReference type="InterPro" id="IPR010105">
    <property type="entry name" value="TonB_sidphr_rcpt"/>
</dbReference>
<dbReference type="PROSITE" id="PS52016">
    <property type="entry name" value="TONB_DEPENDENT_REC_3"/>
    <property type="match status" value="1"/>
</dbReference>
<dbReference type="InterPro" id="IPR000531">
    <property type="entry name" value="Beta-barrel_TonB"/>
</dbReference>
<dbReference type="InterPro" id="IPR039426">
    <property type="entry name" value="TonB-dep_rcpt-like"/>
</dbReference>
<dbReference type="PANTHER" id="PTHR32552:SF74">
    <property type="entry name" value="HYDROXAMATE SIDEROPHORE RECEPTOR FHUE"/>
    <property type="match status" value="1"/>
</dbReference>
<evidence type="ECO:0000256" key="3">
    <source>
        <dbReference type="ARBA" id="ARBA00022448"/>
    </source>
</evidence>
<feature type="signal peptide" evidence="17">
    <location>
        <begin position="1"/>
        <end position="41"/>
    </location>
</feature>
<evidence type="ECO:0000256" key="7">
    <source>
        <dbReference type="ARBA" id="ARBA00022729"/>
    </source>
</evidence>
<reference evidence="20 21" key="1">
    <citation type="submission" date="2018-03" db="EMBL/GenBank/DDBJ databases">
        <title>Genomic Encyclopedia of Archaeal and Bacterial Type Strains, Phase II (KMG-II): from individual species to whole genera.</title>
        <authorList>
            <person name="Goeker M."/>
        </authorList>
    </citation>
    <scope>NUCLEOTIDE SEQUENCE [LARGE SCALE GENOMIC DNA]</scope>
    <source>
        <strain evidence="20 21">DSM 17586</strain>
    </source>
</reference>
<keyword evidence="8" id="KW-0408">Iron</keyword>
<sequence length="732" mass="81134">MTLFFVVWRSINMFLDSFTLRRAGRFSLLTVPLLLSASVSAEGVQLEQDTLVVTGRQLSADSEQRDSYAPGASTTATSLPLSIKDTPQAVSVITHQQIKDQGLVSSGDILHRAPGVSMTRSDSNRFNYSARGYAISTYQFDGLMTPIQGYWNFGDTDWDSAIYDRIEVVRGATGLLTGAGDPSASVNFIRKKPLPDFAARLSGDIGRWDKRRLMADVSTPLGDSGQTAARFVAVRDSQDTHVDKMEHDKETYYGVINSQLTPATDVSLGVEYQHNQTDGAGGGFPMFYADGSLTDFDRSAANNTDWSRFYNETTRAFIDVNHFLDNGWRLRGAYSHDDGQYGLTYLFRGGFPDRNTSEGMSAYFANYQGERSRQDLHFTAEGPYELFGREHEAAFGWVRTQDDLDMRLAAPAGAAPGIGGYFDGKGDPVAEPEWGAHASVDDSSLVQSGAYAVTRLSLADRLHLIAGVRLSDWELDQVYFGDHRQYSYSNELTPYAGLVYDFDDRFSGYVSYTELFQTQNVRSTDGSLLDPITGRNYEIGLKASLAEELDLNLAVFRSEQDGLGEAIPGQIVNGRPDTQAYRATEGATVEGFEAELVGRLAPGWNLNASYTLASPKSAEGDRMNASHPRQQAKLFTSYQFADDWRALRMGGGVRWQSEIYRDTRGPAGTTRVSQGSYAVVDLMARYEFSPDLSAQLNLNNLFDKEYYDQVGFYSQGWWGAPRSLRLSLSYDF</sequence>
<dbReference type="NCBIfam" id="TIGR01783">
    <property type="entry name" value="TonB-siderophor"/>
    <property type="match status" value="1"/>
</dbReference>
<keyword evidence="7 17" id="KW-0732">Signal</keyword>
<proteinExistence type="inferred from homology"/>
<evidence type="ECO:0000256" key="9">
    <source>
        <dbReference type="ARBA" id="ARBA00023065"/>
    </source>
</evidence>
<organism evidence="20 21">
    <name type="scientific">Marinobacterium halophilum</name>
    <dbReference type="NCBI Taxonomy" id="267374"/>
    <lineage>
        <taxon>Bacteria</taxon>
        <taxon>Pseudomonadati</taxon>
        <taxon>Pseudomonadota</taxon>
        <taxon>Gammaproteobacteria</taxon>
        <taxon>Oceanospirillales</taxon>
        <taxon>Oceanospirillaceae</taxon>
        <taxon>Marinobacterium</taxon>
    </lineage>
</organism>
<dbReference type="PROSITE" id="PS01156">
    <property type="entry name" value="TONB_DEPENDENT_REC_2"/>
    <property type="match status" value="1"/>
</dbReference>
<evidence type="ECO:0000259" key="18">
    <source>
        <dbReference type="Pfam" id="PF00593"/>
    </source>
</evidence>
<evidence type="ECO:0000313" key="21">
    <source>
        <dbReference type="Proteomes" id="UP000242133"/>
    </source>
</evidence>
<dbReference type="SUPFAM" id="SSF56935">
    <property type="entry name" value="Porins"/>
    <property type="match status" value="1"/>
</dbReference>
<dbReference type="EMBL" id="PYGI01000002">
    <property type="protein sequence ID" value="PSL16155.1"/>
    <property type="molecule type" value="Genomic_DNA"/>
</dbReference>
<dbReference type="Pfam" id="PF07715">
    <property type="entry name" value="Plug"/>
    <property type="match status" value="1"/>
</dbReference>
<dbReference type="InterPro" id="IPR036942">
    <property type="entry name" value="Beta-barrel_TonB_sf"/>
</dbReference>
<keyword evidence="10 16" id="KW-0798">TonB box</keyword>
<evidence type="ECO:0000256" key="2">
    <source>
        <dbReference type="ARBA" id="ARBA00009810"/>
    </source>
</evidence>
<evidence type="ECO:0000256" key="4">
    <source>
        <dbReference type="ARBA" id="ARBA00022452"/>
    </source>
</evidence>
<evidence type="ECO:0000256" key="8">
    <source>
        <dbReference type="ARBA" id="ARBA00023004"/>
    </source>
</evidence>
<evidence type="ECO:0000256" key="6">
    <source>
        <dbReference type="ARBA" id="ARBA00022692"/>
    </source>
</evidence>
<dbReference type="CDD" id="cd01347">
    <property type="entry name" value="ligand_gated_channel"/>
    <property type="match status" value="1"/>
</dbReference>
<evidence type="ECO:0000259" key="19">
    <source>
        <dbReference type="Pfam" id="PF07715"/>
    </source>
</evidence>
<evidence type="ECO:0000256" key="10">
    <source>
        <dbReference type="ARBA" id="ARBA00023077"/>
    </source>
</evidence>
<feature type="short sequence motif" description="TonB C-terminal box" evidence="15">
    <location>
        <begin position="715"/>
        <end position="732"/>
    </location>
</feature>
<comment type="subcellular location">
    <subcellularLocation>
        <location evidence="1 14">Cell outer membrane</location>
        <topology evidence="1 14">Multi-pass membrane protein</topology>
    </subcellularLocation>
</comment>
<evidence type="ECO:0000256" key="15">
    <source>
        <dbReference type="PROSITE-ProRule" id="PRU10144"/>
    </source>
</evidence>
<feature type="domain" description="TonB-dependent receptor plug" evidence="19">
    <location>
        <begin position="83"/>
        <end position="183"/>
    </location>
</feature>
<evidence type="ECO:0000256" key="16">
    <source>
        <dbReference type="RuleBase" id="RU003357"/>
    </source>
</evidence>
<dbReference type="Gene3D" id="2.40.170.20">
    <property type="entry name" value="TonB-dependent receptor, beta-barrel domain"/>
    <property type="match status" value="1"/>
</dbReference>